<name>A0A3M7RCF2_BRAPC</name>
<comment type="caution">
    <text evidence="1">The sequence shown here is derived from an EMBL/GenBank/DDBJ whole genome shotgun (WGS) entry which is preliminary data.</text>
</comment>
<evidence type="ECO:0000313" key="2">
    <source>
        <dbReference type="Proteomes" id="UP000276133"/>
    </source>
</evidence>
<gene>
    <name evidence="1" type="ORF">BpHYR1_041388</name>
</gene>
<proteinExistence type="predicted"/>
<keyword evidence="2" id="KW-1185">Reference proteome</keyword>
<accession>A0A3M7RCF2</accession>
<organism evidence="1 2">
    <name type="scientific">Brachionus plicatilis</name>
    <name type="common">Marine rotifer</name>
    <name type="synonym">Brachionus muelleri</name>
    <dbReference type="NCBI Taxonomy" id="10195"/>
    <lineage>
        <taxon>Eukaryota</taxon>
        <taxon>Metazoa</taxon>
        <taxon>Spiralia</taxon>
        <taxon>Gnathifera</taxon>
        <taxon>Rotifera</taxon>
        <taxon>Eurotatoria</taxon>
        <taxon>Monogononta</taxon>
        <taxon>Pseudotrocha</taxon>
        <taxon>Ploima</taxon>
        <taxon>Brachionidae</taxon>
        <taxon>Brachionus</taxon>
    </lineage>
</organism>
<dbReference type="EMBL" id="REGN01003722">
    <property type="protein sequence ID" value="RNA21141.1"/>
    <property type="molecule type" value="Genomic_DNA"/>
</dbReference>
<reference evidence="1 2" key="1">
    <citation type="journal article" date="2018" name="Sci. Rep.">
        <title>Genomic signatures of local adaptation to the degree of environmental predictability in rotifers.</title>
        <authorList>
            <person name="Franch-Gras L."/>
            <person name="Hahn C."/>
            <person name="Garcia-Roger E.M."/>
            <person name="Carmona M.J."/>
            <person name="Serra M."/>
            <person name="Gomez A."/>
        </authorList>
    </citation>
    <scope>NUCLEOTIDE SEQUENCE [LARGE SCALE GENOMIC DNA]</scope>
    <source>
        <strain evidence="1">HYR1</strain>
    </source>
</reference>
<dbReference type="AlphaFoldDB" id="A0A3M7RCF2"/>
<evidence type="ECO:0000313" key="1">
    <source>
        <dbReference type="EMBL" id="RNA21141.1"/>
    </source>
</evidence>
<protein>
    <submittedName>
        <fullName evidence="1">Uncharacterized protein</fullName>
    </submittedName>
</protein>
<dbReference type="Proteomes" id="UP000276133">
    <property type="component" value="Unassembled WGS sequence"/>
</dbReference>
<sequence>MEWSSEWQPLHRNYFLALRLYRIKVAWLGGHLRCCRKKHFHQLNSYSHDPAPDSHPSCFPKALVLEKPLPPYLKLCTSC</sequence>